<feature type="non-terminal residue" evidence="1">
    <location>
        <position position="1"/>
    </location>
</feature>
<dbReference type="AlphaFoldDB" id="A0A2S7W823"/>
<accession>A0A2S7W823</accession>
<comment type="caution">
    <text evidence="1">The sequence shown here is derived from an EMBL/GenBank/DDBJ whole genome shotgun (WGS) entry which is preliminary data.</text>
</comment>
<keyword evidence="2" id="KW-1185">Reference proteome</keyword>
<reference evidence="1 2" key="1">
    <citation type="submission" date="2016-12" db="EMBL/GenBank/DDBJ databases">
        <title>Trade-off between light-utilization and light-protection in marine flavobacteria.</title>
        <authorList>
            <person name="Kumagai Y."/>
            <person name="Yoshizawa S."/>
            <person name="Kogure K."/>
            <person name="Iwasaki W."/>
        </authorList>
    </citation>
    <scope>NUCLEOTIDE SEQUENCE [LARGE SCALE GENOMIC DNA]</scope>
    <source>
        <strain evidence="1 2">KCTC 22729</strain>
    </source>
</reference>
<name>A0A2S7W823_9FLAO</name>
<protein>
    <submittedName>
        <fullName evidence="1">Uncharacterized protein</fullName>
    </submittedName>
</protein>
<dbReference type="RefSeq" id="WP_211290279.1">
    <property type="nucleotide sequence ID" value="NZ_MSCL01000001.1"/>
</dbReference>
<proteinExistence type="predicted"/>
<gene>
    <name evidence="1" type="ORF">BTO13_00125</name>
</gene>
<dbReference type="Proteomes" id="UP000237608">
    <property type="component" value="Unassembled WGS sequence"/>
</dbReference>
<evidence type="ECO:0000313" key="1">
    <source>
        <dbReference type="EMBL" id="PQJ73778.1"/>
    </source>
</evidence>
<organism evidence="1 2">
    <name type="scientific">Polaribacter gangjinensis</name>
    <dbReference type="NCBI Taxonomy" id="574710"/>
    <lineage>
        <taxon>Bacteria</taxon>
        <taxon>Pseudomonadati</taxon>
        <taxon>Bacteroidota</taxon>
        <taxon>Flavobacteriia</taxon>
        <taxon>Flavobacteriales</taxon>
        <taxon>Flavobacteriaceae</taxon>
    </lineage>
</organism>
<dbReference type="EMBL" id="MSCL01000001">
    <property type="protein sequence ID" value="PQJ73778.1"/>
    <property type="molecule type" value="Genomic_DNA"/>
</dbReference>
<evidence type="ECO:0000313" key="2">
    <source>
        <dbReference type="Proteomes" id="UP000237608"/>
    </source>
</evidence>
<sequence>NLVLQTKPIPDTKPIQSQCKADTKSIYSLLINKEKTEKTAQKRIHTKKNTRFKPNTKEYTFQKTSSSNIASSFGFNLCIHQCLAAEKHQNQDQPKCVNELIF</sequence>